<accession>A0ACB8UMP4</accession>
<proteinExistence type="predicted"/>
<keyword evidence="2" id="KW-1185">Reference proteome</keyword>
<evidence type="ECO:0000313" key="2">
    <source>
        <dbReference type="Proteomes" id="UP001055072"/>
    </source>
</evidence>
<sequence>MFPPMHLLALSGKSLEDLEHNSQIRRWYQNRNTILGFLVSLVLSVTGSSALTTFYSLHGLIDILQIFALILNTIAPKGNIDPGYAWKKLIFGTIPNILAFNLATSIRVALIMLVVLMIIAGLLLYLFYRATSTCCRFGKPEGFQQPPLLTNQWCLVITSFLLTAIYLPLSTVAVHVIVWSDDLWVVPNPYVNATTFPPQLPPLGPATEFRGPLDFCYTTTMKRNQLNYAPIVLIVALISFFGLGVWYPVHLRRTIQLVAPRVDAYTELGILRNNTELNREYQRALYRDKNPLQFLYNDYRRGWATYEAIYLFAKLAALLMVAVIDPDNCLFRSLDRVHVQTTRQIMLLATMVCFFLGQWFMAPFLNPIDNASEFVSRLNYVLTAVITLLVALDIPGKDVWNGPLLYIVYVMTYGLGFYFTVVGWSVSQRAIKRLARRIDFSIDVFSPRIDLTPSSQHIKRRIWQEAISTLFLTEPECSIPKTQLMLFALARDTTVNYPPYLLNFEGSPAERHVENLKAIGNVGYMKGVALVYGSNATWFQFLQETIQRHYVGPDCYWKDPSRNEVPGCRRFFGNAWYIPFPPTVAIRYDDGPLAVISEIADLELYVRQNSSHDIRRRREVRLALRALDGQVVHWPYEHVEFVGSRSPLCCCFPGRRYEAQTSLHYRYAIFRLKRRGLLNWENINFGSGFDVELTYARRVVVTGSVVGLTDDFDLTTQLARFLSLNEELIVEPIEHLEYAIQRYRDSAIYESEKKRDALSYRFLATVYDSPREPTGLAESSIRYEKDLRVRRLLSSSEDIFQITYERLCVAGRSEITAWWYIFWDDLWRRNHDTISSFELYAADFDPHYPTSIAYSPLPRAALESFLAQRGLYHSKTKWGDFFHSGLLNKMYMRMFDILYHGTRHGDIIHFGEGNSAEYDMEEIDAQTQMRPSTLGTGGGTDHDDSSIRARPLYRWEGILEDPLVKHERHTPNFFAKLGVWFGITPRWRSGIPSMGLALDVQLDSGRYILVHEEEDADDASDASLSKS</sequence>
<organism evidence="1 2">
    <name type="scientific">Irpex rosettiformis</name>
    <dbReference type="NCBI Taxonomy" id="378272"/>
    <lineage>
        <taxon>Eukaryota</taxon>
        <taxon>Fungi</taxon>
        <taxon>Dikarya</taxon>
        <taxon>Basidiomycota</taxon>
        <taxon>Agaricomycotina</taxon>
        <taxon>Agaricomycetes</taxon>
        <taxon>Polyporales</taxon>
        <taxon>Irpicaceae</taxon>
        <taxon>Irpex</taxon>
    </lineage>
</organism>
<evidence type="ECO:0000313" key="1">
    <source>
        <dbReference type="EMBL" id="KAI0094840.1"/>
    </source>
</evidence>
<comment type="caution">
    <text evidence="1">The sequence shown here is derived from an EMBL/GenBank/DDBJ whole genome shotgun (WGS) entry which is preliminary data.</text>
</comment>
<dbReference type="EMBL" id="MU274900">
    <property type="protein sequence ID" value="KAI0094840.1"/>
    <property type="molecule type" value="Genomic_DNA"/>
</dbReference>
<name>A0ACB8UMP4_9APHY</name>
<gene>
    <name evidence="1" type="ORF">BDY19DRAFT_879427</name>
</gene>
<dbReference type="Proteomes" id="UP001055072">
    <property type="component" value="Unassembled WGS sequence"/>
</dbReference>
<reference evidence="1" key="1">
    <citation type="journal article" date="2021" name="Environ. Microbiol.">
        <title>Gene family expansions and transcriptome signatures uncover fungal adaptations to wood decay.</title>
        <authorList>
            <person name="Hage H."/>
            <person name="Miyauchi S."/>
            <person name="Viragh M."/>
            <person name="Drula E."/>
            <person name="Min B."/>
            <person name="Chaduli D."/>
            <person name="Navarro D."/>
            <person name="Favel A."/>
            <person name="Norest M."/>
            <person name="Lesage-Meessen L."/>
            <person name="Balint B."/>
            <person name="Merenyi Z."/>
            <person name="de Eugenio L."/>
            <person name="Morin E."/>
            <person name="Martinez A.T."/>
            <person name="Baldrian P."/>
            <person name="Stursova M."/>
            <person name="Martinez M.J."/>
            <person name="Novotny C."/>
            <person name="Magnuson J.K."/>
            <person name="Spatafora J.W."/>
            <person name="Maurice S."/>
            <person name="Pangilinan J."/>
            <person name="Andreopoulos W."/>
            <person name="LaButti K."/>
            <person name="Hundley H."/>
            <person name="Na H."/>
            <person name="Kuo A."/>
            <person name="Barry K."/>
            <person name="Lipzen A."/>
            <person name="Henrissat B."/>
            <person name="Riley R."/>
            <person name="Ahrendt S."/>
            <person name="Nagy L.G."/>
            <person name="Grigoriev I.V."/>
            <person name="Martin F."/>
            <person name="Rosso M.N."/>
        </authorList>
    </citation>
    <scope>NUCLEOTIDE SEQUENCE</scope>
    <source>
        <strain evidence="1">CBS 384.51</strain>
    </source>
</reference>
<protein>
    <submittedName>
        <fullName evidence="1">Uncharacterized protein</fullName>
    </submittedName>
</protein>